<evidence type="ECO:0000313" key="1">
    <source>
        <dbReference type="EMBL" id="JAD31273.1"/>
    </source>
</evidence>
<sequence>MVTLSIDLPLSPFFCLETQLSGLVSPAQLLS</sequence>
<dbReference type="AlphaFoldDB" id="A0A0A8Z0S0"/>
<accession>A0A0A8Z0S0</accession>
<reference evidence="1" key="1">
    <citation type="submission" date="2014-09" db="EMBL/GenBank/DDBJ databases">
        <authorList>
            <person name="Magalhaes I.L.F."/>
            <person name="Oliveira U."/>
            <person name="Santos F.R."/>
            <person name="Vidigal T.H.D.A."/>
            <person name="Brescovit A.D."/>
            <person name="Santos A.J."/>
        </authorList>
    </citation>
    <scope>NUCLEOTIDE SEQUENCE</scope>
    <source>
        <tissue evidence="1">Shoot tissue taken approximately 20 cm above the soil surface</tissue>
    </source>
</reference>
<protein>
    <submittedName>
        <fullName evidence="1">Uncharacterized protein</fullName>
    </submittedName>
</protein>
<reference evidence="1" key="2">
    <citation type="journal article" date="2015" name="Data Brief">
        <title>Shoot transcriptome of the giant reed, Arundo donax.</title>
        <authorList>
            <person name="Barrero R.A."/>
            <person name="Guerrero F.D."/>
            <person name="Moolhuijzen P."/>
            <person name="Goolsby J.A."/>
            <person name="Tidwell J."/>
            <person name="Bellgard S.E."/>
            <person name="Bellgard M.I."/>
        </authorList>
    </citation>
    <scope>NUCLEOTIDE SEQUENCE</scope>
    <source>
        <tissue evidence="1">Shoot tissue taken approximately 20 cm above the soil surface</tissue>
    </source>
</reference>
<proteinExistence type="predicted"/>
<dbReference type="EMBL" id="GBRH01266622">
    <property type="protein sequence ID" value="JAD31273.1"/>
    <property type="molecule type" value="Transcribed_RNA"/>
</dbReference>
<organism evidence="1">
    <name type="scientific">Arundo donax</name>
    <name type="common">Giant reed</name>
    <name type="synonym">Donax arundinaceus</name>
    <dbReference type="NCBI Taxonomy" id="35708"/>
    <lineage>
        <taxon>Eukaryota</taxon>
        <taxon>Viridiplantae</taxon>
        <taxon>Streptophyta</taxon>
        <taxon>Embryophyta</taxon>
        <taxon>Tracheophyta</taxon>
        <taxon>Spermatophyta</taxon>
        <taxon>Magnoliopsida</taxon>
        <taxon>Liliopsida</taxon>
        <taxon>Poales</taxon>
        <taxon>Poaceae</taxon>
        <taxon>PACMAD clade</taxon>
        <taxon>Arundinoideae</taxon>
        <taxon>Arundineae</taxon>
        <taxon>Arundo</taxon>
    </lineage>
</organism>
<name>A0A0A8Z0S0_ARUDO</name>